<dbReference type="EMBL" id="JARNBH010000015">
    <property type="protein sequence ID" value="MEC0274451.1"/>
    <property type="molecule type" value="Genomic_DNA"/>
</dbReference>
<evidence type="ECO:0008006" key="6">
    <source>
        <dbReference type="Google" id="ProtNLM"/>
    </source>
</evidence>
<keyword evidence="5" id="KW-1185">Reference proteome</keyword>
<reference evidence="4 5" key="1">
    <citation type="submission" date="2023-03" db="EMBL/GenBank/DDBJ databases">
        <title>Bacillus Genome Sequencing.</title>
        <authorList>
            <person name="Dunlap C."/>
        </authorList>
    </citation>
    <scope>NUCLEOTIDE SEQUENCE [LARGE SCALE GENOMIC DNA]</scope>
    <source>
        <strain evidence="4 5">B-41290</strain>
    </source>
</reference>
<comment type="caution">
    <text evidence="4">The sequence shown here is derived from an EMBL/GenBank/DDBJ whole genome shotgun (WGS) entry which is preliminary data.</text>
</comment>
<proteinExistence type="predicted"/>
<feature type="compositionally biased region" description="Pro residues" evidence="3">
    <location>
        <begin position="81"/>
        <end position="92"/>
    </location>
</feature>
<dbReference type="Proteomes" id="UP001307168">
    <property type="component" value="Unassembled WGS sequence"/>
</dbReference>
<keyword evidence="2" id="KW-0964">Secreted</keyword>
<dbReference type="SUPFAM" id="SSF49842">
    <property type="entry name" value="TNF-like"/>
    <property type="match status" value="1"/>
</dbReference>
<dbReference type="Pfam" id="PF01391">
    <property type="entry name" value="Collagen"/>
    <property type="match status" value="1"/>
</dbReference>
<dbReference type="PANTHER" id="PTHR15427">
    <property type="entry name" value="EMILIN ELASTIN MICROFIBRIL INTERFACE-LOCATED PROTEIN ELASTIN MICROFIBRIL INTERFACER"/>
    <property type="match status" value="1"/>
</dbReference>
<dbReference type="Gene3D" id="2.60.120.40">
    <property type="match status" value="1"/>
</dbReference>
<dbReference type="PANTHER" id="PTHR15427:SF33">
    <property type="entry name" value="COLLAGEN IV NC1 DOMAIN-CONTAINING PROTEIN"/>
    <property type="match status" value="1"/>
</dbReference>
<dbReference type="InterPro" id="IPR008983">
    <property type="entry name" value="Tumour_necrosis_fac-like_dom"/>
</dbReference>
<comment type="subcellular location">
    <subcellularLocation>
        <location evidence="1">Secreted</location>
    </subcellularLocation>
</comment>
<accession>A0AAW9NC16</accession>
<evidence type="ECO:0000256" key="2">
    <source>
        <dbReference type="ARBA" id="ARBA00022525"/>
    </source>
</evidence>
<evidence type="ECO:0000313" key="5">
    <source>
        <dbReference type="Proteomes" id="UP001307168"/>
    </source>
</evidence>
<dbReference type="InterPro" id="IPR008160">
    <property type="entry name" value="Collagen"/>
</dbReference>
<dbReference type="InterPro" id="IPR050392">
    <property type="entry name" value="Collagen/C1q_domain"/>
</dbReference>
<name>A0AAW9NC16_9BACI</name>
<gene>
    <name evidence="4" type="ORF">P4706_15465</name>
</gene>
<evidence type="ECO:0000256" key="3">
    <source>
        <dbReference type="SAM" id="MobiDB-lite"/>
    </source>
</evidence>
<evidence type="ECO:0000313" key="4">
    <source>
        <dbReference type="EMBL" id="MEC0274451.1"/>
    </source>
</evidence>
<organism evidence="4 5">
    <name type="scientific">Peribacillus castrilensis</name>
    <dbReference type="NCBI Taxonomy" id="2897690"/>
    <lineage>
        <taxon>Bacteria</taxon>
        <taxon>Bacillati</taxon>
        <taxon>Bacillota</taxon>
        <taxon>Bacilli</taxon>
        <taxon>Bacillales</taxon>
        <taxon>Bacillaceae</taxon>
        <taxon>Peribacillus</taxon>
    </lineage>
</organism>
<feature type="compositionally biased region" description="Low complexity" evidence="3">
    <location>
        <begin position="51"/>
        <end position="65"/>
    </location>
</feature>
<feature type="region of interest" description="Disordered" evidence="3">
    <location>
        <begin position="26"/>
        <end position="121"/>
    </location>
</feature>
<evidence type="ECO:0000256" key="1">
    <source>
        <dbReference type="ARBA" id="ARBA00004613"/>
    </source>
</evidence>
<sequence>MSSNFNFCCPRCQNRICCCPPLHQGSKGEKGDKGFPGAQGPQGPQGPPGAPGAQGLQGPPGVPGAQGPPGAPGAQGLQGPPGAPGAQGPPGPQGVQGPAGPSEPESAFRAQKEVVEEQNYPTADTPIQVTYPLQIFDLNDLEYNPATSTFIPQQNGVYLICASVLFLRENPNIDTFLSIDITAGGLIANGRQFYGAGTVVQPVIDVCTIAQLQANQQVQVRFLANQPGSILPADFGTHFEAARFPSP</sequence>
<dbReference type="AlphaFoldDB" id="A0AAW9NC16"/>
<dbReference type="RefSeq" id="WP_367407151.1">
    <property type="nucleotide sequence ID" value="NZ_JARNBG010000060.1"/>
</dbReference>
<protein>
    <recommendedName>
        <fullName evidence="6">Collagen-like protein</fullName>
    </recommendedName>
</protein>